<reference evidence="3" key="1">
    <citation type="submission" date="2024-07" db="EMBL/GenBank/DDBJ databases">
        <title>Two chromosome-level genome assemblies of Korean endemic species Abeliophyllum distichum and Forsythia ovata (Oleaceae).</title>
        <authorList>
            <person name="Jang H."/>
        </authorList>
    </citation>
    <scope>NUCLEOTIDE SEQUENCE [LARGE SCALE GENOMIC DNA]</scope>
</reference>
<evidence type="ECO:0000313" key="2">
    <source>
        <dbReference type="EMBL" id="KAL2515023.1"/>
    </source>
</evidence>
<organism evidence="2 3">
    <name type="scientific">Forsythia ovata</name>
    <dbReference type="NCBI Taxonomy" id="205694"/>
    <lineage>
        <taxon>Eukaryota</taxon>
        <taxon>Viridiplantae</taxon>
        <taxon>Streptophyta</taxon>
        <taxon>Embryophyta</taxon>
        <taxon>Tracheophyta</taxon>
        <taxon>Spermatophyta</taxon>
        <taxon>Magnoliopsida</taxon>
        <taxon>eudicotyledons</taxon>
        <taxon>Gunneridae</taxon>
        <taxon>Pentapetalae</taxon>
        <taxon>asterids</taxon>
        <taxon>lamiids</taxon>
        <taxon>Lamiales</taxon>
        <taxon>Oleaceae</taxon>
        <taxon>Forsythieae</taxon>
        <taxon>Forsythia</taxon>
    </lineage>
</organism>
<dbReference type="Proteomes" id="UP001604277">
    <property type="component" value="Unassembled WGS sequence"/>
</dbReference>
<dbReference type="EMBL" id="JBFOLJ010000008">
    <property type="protein sequence ID" value="KAL2515023.1"/>
    <property type="molecule type" value="Genomic_DNA"/>
</dbReference>
<sequence>MTQKGNTFKGHQKKKSVPPKHHGNPSEARKSKIVRTHHQIETRRWRPTQCPNQSLQPSIYLPLARLSPLNTAKPGSETVTTRHQYVDESQDGRLPFRQSSSESRSVAYWWAAYSAHLLRCQQVDRP</sequence>
<protein>
    <submittedName>
        <fullName evidence="2">Uncharacterized protein</fullName>
    </submittedName>
</protein>
<accession>A0ABD1TQK9</accession>
<feature type="region of interest" description="Disordered" evidence="1">
    <location>
        <begin position="1"/>
        <end position="53"/>
    </location>
</feature>
<feature type="region of interest" description="Disordered" evidence="1">
    <location>
        <begin position="71"/>
        <end position="98"/>
    </location>
</feature>
<comment type="caution">
    <text evidence="2">The sequence shown here is derived from an EMBL/GenBank/DDBJ whole genome shotgun (WGS) entry which is preliminary data.</text>
</comment>
<gene>
    <name evidence="2" type="ORF">Fot_28994</name>
</gene>
<proteinExistence type="predicted"/>
<name>A0ABD1TQK9_9LAMI</name>
<evidence type="ECO:0000256" key="1">
    <source>
        <dbReference type="SAM" id="MobiDB-lite"/>
    </source>
</evidence>
<evidence type="ECO:0000313" key="3">
    <source>
        <dbReference type="Proteomes" id="UP001604277"/>
    </source>
</evidence>
<dbReference type="AlphaFoldDB" id="A0ABD1TQK9"/>
<keyword evidence="3" id="KW-1185">Reference proteome</keyword>
<feature type="compositionally biased region" description="Basic residues" evidence="1">
    <location>
        <begin position="10"/>
        <end position="23"/>
    </location>
</feature>